<evidence type="ECO:0000313" key="4">
    <source>
        <dbReference type="Proteomes" id="UP001589865"/>
    </source>
</evidence>
<dbReference type="Proteomes" id="UP001589865">
    <property type="component" value="Unassembled WGS sequence"/>
</dbReference>
<feature type="domain" description="DUF2382" evidence="2">
    <location>
        <begin position="202"/>
        <end position="311"/>
    </location>
</feature>
<feature type="region of interest" description="Disordered" evidence="1">
    <location>
        <begin position="112"/>
        <end position="131"/>
    </location>
</feature>
<reference evidence="3 4" key="1">
    <citation type="submission" date="2024-09" db="EMBL/GenBank/DDBJ databases">
        <authorList>
            <person name="Sun Q."/>
            <person name="Mori K."/>
        </authorList>
    </citation>
    <scope>NUCLEOTIDE SEQUENCE [LARGE SCALE GENOMIC DNA]</scope>
    <source>
        <strain evidence="3 4">TBRC 5777</strain>
    </source>
</reference>
<gene>
    <name evidence="3" type="ORF">ACFFGY_13000</name>
</gene>
<dbReference type="PANTHER" id="PTHR38463:SF1">
    <property type="entry name" value="STRESS RESPONSE PROTEIN YSNF"/>
    <property type="match status" value="1"/>
</dbReference>
<proteinExistence type="predicted"/>
<dbReference type="RefSeq" id="WP_377044916.1">
    <property type="nucleotide sequence ID" value="NZ_JBHLUN010000008.1"/>
</dbReference>
<accession>A0ABV6JU75</accession>
<comment type="caution">
    <text evidence="3">The sequence shown here is derived from an EMBL/GenBank/DDBJ whole genome shotgun (WGS) entry which is preliminary data.</text>
</comment>
<dbReference type="InterPro" id="IPR019060">
    <property type="entry name" value="DUF2382"/>
</dbReference>
<feature type="region of interest" description="Disordered" evidence="1">
    <location>
        <begin position="313"/>
        <end position="333"/>
    </location>
</feature>
<dbReference type="PANTHER" id="PTHR38463">
    <property type="entry name" value="STRESS RESPONSE PROTEIN YSNF"/>
    <property type="match status" value="1"/>
</dbReference>
<organism evidence="3 4">
    <name type="scientific">Roseomonas elaeocarpi</name>
    <dbReference type="NCBI Taxonomy" id="907779"/>
    <lineage>
        <taxon>Bacteria</taxon>
        <taxon>Pseudomonadati</taxon>
        <taxon>Pseudomonadota</taxon>
        <taxon>Alphaproteobacteria</taxon>
        <taxon>Acetobacterales</taxon>
        <taxon>Roseomonadaceae</taxon>
        <taxon>Roseomonas</taxon>
    </lineage>
</organism>
<dbReference type="EMBL" id="JBHLUN010000008">
    <property type="protein sequence ID" value="MFC0409169.1"/>
    <property type="molecule type" value="Genomic_DNA"/>
</dbReference>
<sequence length="333" mass="35138">MSRTITGLFDSRLEADAAVQHLLSHDSIERSHIKVYAADGATPSGTAGEDRGFWASLKDLFVPEEDRSAYSEGLRRGGVLLSVDVPDELVEHASDVLEANGAVDLDSREAEWRSEGWSATGTGATPAASTGLGATAATGGATTATTAMGGSATASMGGSAATSETGLGGTSAVPVNDAPVAATADTALPAAGLARGGDEEVIPLVEEQLRVGKRDVEHGRVRVRSYTVETPVSEQVTLRQEHVDVQRRAVDRPLTDAEHLFQDRTIEATEHAEEAVIAKEARVKEELVIRKVATEDIQTVSDTVRHTEVKVEDERDNLGTVPAATPDTTLPRR</sequence>
<evidence type="ECO:0000313" key="3">
    <source>
        <dbReference type="EMBL" id="MFC0409169.1"/>
    </source>
</evidence>
<dbReference type="InterPro" id="IPR052967">
    <property type="entry name" value="Stress_Response_Assoc"/>
</dbReference>
<keyword evidence="4" id="KW-1185">Reference proteome</keyword>
<feature type="compositionally biased region" description="Low complexity" evidence="1">
    <location>
        <begin position="118"/>
        <end position="131"/>
    </location>
</feature>
<protein>
    <submittedName>
        <fullName evidence="3">YsnF/AvaK domain-containing protein</fullName>
    </submittedName>
</protein>
<name>A0ABV6JU75_9PROT</name>
<evidence type="ECO:0000256" key="1">
    <source>
        <dbReference type="SAM" id="MobiDB-lite"/>
    </source>
</evidence>
<dbReference type="Pfam" id="PF09557">
    <property type="entry name" value="DUF2382"/>
    <property type="match status" value="1"/>
</dbReference>
<evidence type="ECO:0000259" key="2">
    <source>
        <dbReference type="Pfam" id="PF09557"/>
    </source>
</evidence>